<dbReference type="InterPro" id="IPR006680">
    <property type="entry name" value="Amidohydro-rel"/>
</dbReference>
<dbReference type="PANTHER" id="PTHR43569">
    <property type="entry name" value="AMIDOHYDROLASE"/>
    <property type="match status" value="1"/>
</dbReference>
<accession>A0A382KN65</accession>
<feature type="non-terminal residue" evidence="3">
    <location>
        <position position="278"/>
    </location>
</feature>
<dbReference type="AlphaFoldDB" id="A0A382KN65"/>
<gene>
    <name evidence="3" type="ORF">METZ01_LOCUS276985</name>
</gene>
<dbReference type="EMBL" id="UINC01080831">
    <property type="protein sequence ID" value="SVC24131.1"/>
    <property type="molecule type" value="Genomic_DNA"/>
</dbReference>
<protein>
    <recommendedName>
        <fullName evidence="2">Amidohydrolase-related domain-containing protein</fullName>
    </recommendedName>
</protein>
<reference evidence="3" key="1">
    <citation type="submission" date="2018-05" db="EMBL/GenBank/DDBJ databases">
        <authorList>
            <person name="Lanie J.A."/>
            <person name="Ng W.-L."/>
            <person name="Kazmierczak K.M."/>
            <person name="Andrzejewski T.M."/>
            <person name="Davidsen T.M."/>
            <person name="Wayne K.J."/>
            <person name="Tettelin H."/>
            <person name="Glass J.I."/>
            <person name="Rusch D."/>
            <person name="Podicherti R."/>
            <person name="Tsui H.-C.T."/>
            <person name="Winkler M.E."/>
        </authorList>
    </citation>
    <scope>NUCLEOTIDE SEQUENCE</scope>
</reference>
<dbReference type="Gene3D" id="3.20.20.140">
    <property type="entry name" value="Metal-dependent hydrolases"/>
    <property type="match status" value="1"/>
</dbReference>
<proteinExistence type="inferred from homology"/>
<dbReference type="GO" id="GO:0016787">
    <property type="term" value="F:hydrolase activity"/>
    <property type="evidence" value="ECO:0007669"/>
    <property type="project" value="InterPro"/>
</dbReference>
<name>A0A382KN65_9ZZZZ</name>
<dbReference type="Pfam" id="PF04909">
    <property type="entry name" value="Amidohydro_2"/>
    <property type="match status" value="1"/>
</dbReference>
<sequence>MLPLIDTHQHLWDLSHLELPWTGGIPQLNKNFLMSDYLEASEGQNVSKTVYMEVDAHQHHRQREVEFINEICSDDSNPMQAAVFCADPGGPDLEAFISNNRNNPWIRGLRRVLHNPDIPRGTCLKQEFIQGVRKLGELGWSFDICLRPAELEDGIELAKACPETIMILDHCGNADPQIVQGVDISAPDKDNLFAHTAGQWKDAISRMADLPNTFCKISGIIARAKPGWGDETLAPTIDHCLDQFGEDRVFWGGDWPVCTLGAPLGEWIASLRRIIPSR</sequence>
<comment type="similarity">
    <text evidence="1">Belongs to the metallo-dependent hydrolases superfamily.</text>
</comment>
<dbReference type="InterPro" id="IPR032466">
    <property type="entry name" value="Metal_Hydrolase"/>
</dbReference>
<evidence type="ECO:0000313" key="3">
    <source>
        <dbReference type="EMBL" id="SVC24131.1"/>
    </source>
</evidence>
<dbReference type="SUPFAM" id="SSF51556">
    <property type="entry name" value="Metallo-dependent hydrolases"/>
    <property type="match status" value="1"/>
</dbReference>
<evidence type="ECO:0000259" key="2">
    <source>
        <dbReference type="Pfam" id="PF04909"/>
    </source>
</evidence>
<dbReference type="PANTHER" id="PTHR43569:SF2">
    <property type="entry name" value="AMIDOHYDROLASE-RELATED DOMAIN-CONTAINING PROTEIN"/>
    <property type="match status" value="1"/>
</dbReference>
<organism evidence="3">
    <name type="scientific">marine metagenome</name>
    <dbReference type="NCBI Taxonomy" id="408172"/>
    <lineage>
        <taxon>unclassified sequences</taxon>
        <taxon>metagenomes</taxon>
        <taxon>ecological metagenomes</taxon>
    </lineage>
</organism>
<evidence type="ECO:0000256" key="1">
    <source>
        <dbReference type="ARBA" id="ARBA00038310"/>
    </source>
</evidence>
<dbReference type="InterPro" id="IPR052350">
    <property type="entry name" value="Metallo-dep_Lactonases"/>
</dbReference>
<feature type="domain" description="Amidohydrolase-related" evidence="2">
    <location>
        <begin position="5"/>
        <end position="269"/>
    </location>
</feature>